<dbReference type="Proteomes" id="UP001597399">
    <property type="component" value="Unassembled WGS sequence"/>
</dbReference>
<gene>
    <name evidence="1" type="ORF">ACFSUE_10820</name>
</gene>
<reference evidence="2" key="1">
    <citation type="journal article" date="2019" name="Int. J. Syst. Evol. Microbiol.">
        <title>The Global Catalogue of Microorganisms (GCM) 10K type strain sequencing project: providing services to taxonomists for standard genome sequencing and annotation.</title>
        <authorList>
            <consortium name="The Broad Institute Genomics Platform"/>
            <consortium name="The Broad Institute Genome Sequencing Center for Infectious Disease"/>
            <person name="Wu L."/>
            <person name="Ma J."/>
        </authorList>
    </citation>
    <scope>NUCLEOTIDE SEQUENCE [LARGE SCALE GENOMIC DNA]</scope>
    <source>
        <strain evidence="2">TISTR 2466</strain>
    </source>
</reference>
<comment type="caution">
    <text evidence="1">The sequence shown here is derived from an EMBL/GenBank/DDBJ whole genome shotgun (WGS) entry which is preliminary data.</text>
</comment>
<protein>
    <recommendedName>
        <fullName evidence="3">SEFIR domain-containing protein</fullName>
    </recommendedName>
</protein>
<keyword evidence="2" id="KW-1185">Reference proteome</keyword>
<proteinExistence type="predicted"/>
<dbReference type="EMBL" id="JBHUMQ010000026">
    <property type="protein sequence ID" value="MFD2694114.1"/>
    <property type="molecule type" value="Genomic_DNA"/>
</dbReference>
<evidence type="ECO:0008006" key="3">
    <source>
        <dbReference type="Google" id="ProtNLM"/>
    </source>
</evidence>
<accession>A0ABW5S471</accession>
<sequence length="109" mass="12402">MGSNAKTIKAFVSYSLDSPEHRAWVIDFTNKLGANGIDANEPYRHLKSNDDPKHPYHHYVILVLTENYANRANSFAKDVGFETLLSIPELRSGEYLPLFLITLMTCRCQ</sequence>
<dbReference type="RefSeq" id="WP_253057673.1">
    <property type="nucleotide sequence ID" value="NZ_JAMXWM010000001.1"/>
</dbReference>
<evidence type="ECO:0000313" key="2">
    <source>
        <dbReference type="Proteomes" id="UP001597399"/>
    </source>
</evidence>
<evidence type="ECO:0000313" key="1">
    <source>
        <dbReference type="EMBL" id="MFD2694114.1"/>
    </source>
</evidence>
<name>A0ABW5S471_9BACL</name>
<organism evidence="1 2">
    <name type="scientific">Sporolactobacillus shoreicorticis</name>
    <dbReference type="NCBI Taxonomy" id="1923877"/>
    <lineage>
        <taxon>Bacteria</taxon>
        <taxon>Bacillati</taxon>
        <taxon>Bacillota</taxon>
        <taxon>Bacilli</taxon>
        <taxon>Bacillales</taxon>
        <taxon>Sporolactobacillaceae</taxon>
        <taxon>Sporolactobacillus</taxon>
    </lineage>
</organism>